<protein>
    <submittedName>
        <fullName evidence="1">Uncharacterized protein</fullName>
    </submittedName>
</protein>
<sequence length="59" mass="6668">MITALALCILSKGNNVSILPNNAKLLMPPTCINRLDRFIFCWTLHAIKIFSLKKCYTLS</sequence>
<reference evidence="1" key="2">
    <citation type="journal article" date="2015" name="Fish Shellfish Immunol.">
        <title>Early steps in the European eel (Anguilla anguilla)-Vibrio vulnificus interaction in the gills: Role of the RtxA13 toxin.</title>
        <authorList>
            <person name="Callol A."/>
            <person name="Pajuelo D."/>
            <person name="Ebbesson L."/>
            <person name="Teles M."/>
            <person name="MacKenzie S."/>
            <person name="Amaro C."/>
        </authorList>
    </citation>
    <scope>NUCLEOTIDE SEQUENCE</scope>
</reference>
<dbReference type="AlphaFoldDB" id="A0A0E9S0Y2"/>
<proteinExistence type="predicted"/>
<accession>A0A0E9S0Y2</accession>
<name>A0A0E9S0Y2_ANGAN</name>
<organism evidence="1">
    <name type="scientific">Anguilla anguilla</name>
    <name type="common">European freshwater eel</name>
    <name type="synonym">Muraena anguilla</name>
    <dbReference type="NCBI Taxonomy" id="7936"/>
    <lineage>
        <taxon>Eukaryota</taxon>
        <taxon>Metazoa</taxon>
        <taxon>Chordata</taxon>
        <taxon>Craniata</taxon>
        <taxon>Vertebrata</taxon>
        <taxon>Euteleostomi</taxon>
        <taxon>Actinopterygii</taxon>
        <taxon>Neopterygii</taxon>
        <taxon>Teleostei</taxon>
        <taxon>Anguilliformes</taxon>
        <taxon>Anguillidae</taxon>
        <taxon>Anguilla</taxon>
    </lineage>
</organism>
<evidence type="ECO:0000313" key="1">
    <source>
        <dbReference type="EMBL" id="JAH34847.1"/>
    </source>
</evidence>
<reference evidence="1" key="1">
    <citation type="submission" date="2014-11" db="EMBL/GenBank/DDBJ databases">
        <authorList>
            <person name="Amaro Gonzalez C."/>
        </authorList>
    </citation>
    <scope>NUCLEOTIDE SEQUENCE</scope>
</reference>
<dbReference type="EMBL" id="GBXM01073730">
    <property type="protein sequence ID" value="JAH34847.1"/>
    <property type="molecule type" value="Transcribed_RNA"/>
</dbReference>